<organism evidence="1 2">
    <name type="scientific">Arthrobacter methylotrophus</name>
    <dbReference type="NCBI Taxonomy" id="121291"/>
    <lineage>
        <taxon>Bacteria</taxon>
        <taxon>Bacillati</taxon>
        <taxon>Actinomycetota</taxon>
        <taxon>Actinomycetes</taxon>
        <taxon>Micrococcales</taxon>
        <taxon>Micrococcaceae</taxon>
        <taxon>Arthrobacter</taxon>
    </lineage>
</organism>
<name>A0ABV5UM90_9MICC</name>
<keyword evidence="2" id="KW-1185">Reference proteome</keyword>
<dbReference type="Proteomes" id="UP001589536">
    <property type="component" value="Unassembled WGS sequence"/>
</dbReference>
<reference evidence="1 2" key="1">
    <citation type="submission" date="2024-09" db="EMBL/GenBank/DDBJ databases">
        <authorList>
            <person name="Sun Q."/>
            <person name="Mori K."/>
        </authorList>
    </citation>
    <scope>NUCLEOTIDE SEQUENCE [LARGE SCALE GENOMIC DNA]</scope>
    <source>
        <strain evidence="1 2">JCM 13519</strain>
    </source>
</reference>
<evidence type="ECO:0000313" key="2">
    <source>
        <dbReference type="Proteomes" id="UP001589536"/>
    </source>
</evidence>
<comment type="caution">
    <text evidence="1">The sequence shown here is derived from an EMBL/GenBank/DDBJ whole genome shotgun (WGS) entry which is preliminary data.</text>
</comment>
<sequence length="76" mass="8073">MVLFSDIPVVSQSLRTGPFSQVDVFTDVPSLGNPLASSSTPKLKLDVERLAFVAPAQVPCWPGGNSVMCIQGTVRL</sequence>
<proteinExistence type="predicted"/>
<evidence type="ECO:0000313" key="1">
    <source>
        <dbReference type="EMBL" id="MFB9713642.1"/>
    </source>
</evidence>
<gene>
    <name evidence="1" type="ORF">ACFFPI_05675</name>
</gene>
<protein>
    <submittedName>
        <fullName evidence="1">Uncharacterized protein</fullName>
    </submittedName>
</protein>
<dbReference type="EMBL" id="JBHMBH010000012">
    <property type="protein sequence ID" value="MFB9713642.1"/>
    <property type="molecule type" value="Genomic_DNA"/>
</dbReference>
<dbReference type="RefSeq" id="WP_345052896.1">
    <property type="nucleotide sequence ID" value="NZ_BAABED010000001.1"/>
</dbReference>
<accession>A0ABV5UM90</accession>